<keyword evidence="3" id="KW-0378">Hydrolase</keyword>
<evidence type="ECO:0000256" key="3">
    <source>
        <dbReference type="ARBA" id="ARBA00022801"/>
    </source>
</evidence>
<keyword evidence="2" id="KW-0479">Metal-binding</keyword>
<evidence type="ECO:0000256" key="4">
    <source>
        <dbReference type="ARBA" id="ARBA00022842"/>
    </source>
</evidence>
<evidence type="ECO:0000313" key="6">
    <source>
        <dbReference type="Proteomes" id="UP000248706"/>
    </source>
</evidence>
<dbReference type="InterPro" id="IPR023214">
    <property type="entry name" value="HAD_sf"/>
</dbReference>
<dbReference type="NCBIfam" id="TIGR01549">
    <property type="entry name" value="HAD-SF-IA-v1"/>
    <property type="match status" value="1"/>
</dbReference>
<evidence type="ECO:0000313" key="5">
    <source>
        <dbReference type="EMBL" id="RAQ97022.1"/>
    </source>
</evidence>
<evidence type="ECO:0008006" key="7">
    <source>
        <dbReference type="Google" id="ProtNLM"/>
    </source>
</evidence>
<dbReference type="Gene3D" id="3.40.50.1000">
    <property type="entry name" value="HAD superfamily/HAD-like"/>
    <property type="match status" value="1"/>
</dbReference>
<dbReference type="GO" id="GO:0044281">
    <property type="term" value="P:small molecule metabolic process"/>
    <property type="evidence" value="ECO:0007669"/>
    <property type="project" value="UniProtKB-ARBA"/>
</dbReference>
<keyword evidence="6" id="KW-1185">Reference proteome</keyword>
<reference evidence="5 6" key="1">
    <citation type="submission" date="2016-08" db="EMBL/GenBank/DDBJ databases">
        <title>Analysis of Carbohydrate Active Enzymes in Thermogemmatispora T81 Reveals Carbohydrate Degradation Ability.</title>
        <authorList>
            <person name="Tomazini A."/>
            <person name="Lal S."/>
            <person name="Stott M."/>
            <person name="Henrissat B."/>
            <person name="Polikarpov I."/>
            <person name="Sparling R."/>
            <person name="Levin D.B."/>
        </authorList>
    </citation>
    <scope>NUCLEOTIDE SEQUENCE [LARGE SCALE GENOMIC DNA]</scope>
    <source>
        <strain evidence="5 6">T81</strain>
    </source>
</reference>
<dbReference type="PANTHER" id="PTHR46470">
    <property type="entry name" value="N-ACYLNEURAMINATE-9-PHOSPHATASE"/>
    <property type="match status" value="1"/>
</dbReference>
<dbReference type="Pfam" id="PF00702">
    <property type="entry name" value="Hydrolase"/>
    <property type="match status" value="1"/>
</dbReference>
<evidence type="ECO:0000256" key="2">
    <source>
        <dbReference type="ARBA" id="ARBA00022723"/>
    </source>
</evidence>
<dbReference type="PRINTS" id="PR00413">
    <property type="entry name" value="HADHALOGNASE"/>
</dbReference>
<name>A0A328VLG0_9CHLR</name>
<comment type="cofactor">
    <cofactor evidence="1">
        <name>Mg(2+)</name>
        <dbReference type="ChEBI" id="CHEBI:18420"/>
    </cofactor>
</comment>
<dbReference type="SUPFAM" id="SSF56784">
    <property type="entry name" value="HAD-like"/>
    <property type="match status" value="1"/>
</dbReference>
<gene>
    <name evidence="5" type="ORF">A4R35_15900</name>
</gene>
<dbReference type="InterPro" id="IPR036412">
    <property type="entry name" value="HAD-like_sf"/>
</dbReference>
<dbReference type="SFLD" id="SFLDG01129">
    <property type="entry name" value="C1.5:_HAD__Beta-PGM__Phosphata"/>
    <property type="match status" value="1"/>
</dbReference>
<protein>
    <recommendedName>
        <fullName evidence="7">Haloacid dehalogenase</fullName>
    </recommendedName>
</protein>
<dbReference type="Proteomes" id="UP000248706">
    <property type="component" value="Unassembled WGS sequence"/>
</dbReference>
<dbReference type="PANTHER" id="PTHR46470:SF2">
    <property type="entry name" value="GLYCERALDEHYDE 3-PHOSPHATE PHOSPHATASE"/>
    <property type="match status" value="1"/>
</dbReference>
<accession>A0A328VLG0</accession>
<dbReference type="AlphaFoldDB" id="A0A328VLG0"/>
<organism evidence="5 6">
    <name type="scientific">Thermogemmatispora tikiterensis</name>
    <dbReference type="NCBI Taxonomy" id="1825093"/>
    <lineage>
        <taxon>Bacteria</taxon>
        <taxon>Bacillati</taxon>
        <taxon>Chloroflexota</taxon>
        <taxon>Ktedonobacteria</taxon>
        <taxon>Thermogemmatisporales</taxon>
        <taxon>Thermogemmatisporaceae</taxon>
        <taxon>Thermogemmatispora</taxon>
    </lineage>
</organism>
<comment type="caution">
    <text evidence="5">The sequence shown here is derived from an EMBL/GenBank/DDBJ whole genome shotgun (WGS) entry which is preliminary data.</text>
</comment>
<dbReference type="EMBL" id="MCIF01000002">
    <property type="protein sequence ID" value="RAQ97022.1"/>
    <property type="molecule type" value="Genomic_DNA"/>
</dbReference>
<evidence type="ECO:0000256" key="1">
    <source>
        <dbReference type="ARBA" id="ARBA00001946"/>
    </source>
</evidence>
<dbReference type="GO" id="GO:0016791">
    <property type="term" value="F:phosphatase activity"/>
    <property type="evidence" value="ECO:0007669"/>
    <property type="project" value="TreeGrafter"/>
</dbReference>
<dbReference type="InterPro" id="IPR006439">
    <property type="entry name" value="HAD-SF_hydro_IA"/>
</dbReference>
<dbReference type="NCBIfam" id="TIGR01509">
    <property type="entry name" value="HAD-SF-IA-v3"/>
    <property type="match status" value="1"/>
</dbReference>
<proteinExistence type="predicted"/>
<dbReference type="InterPro" id="IPR051400">
    <property type="entry name" value="HAD-like_hydrolase"/>
</dbReference>
<dbReference type="Gene3D" id="1.20.120.1600">
    <property type="match status" value="1"/>
</dbReference>
<dbReference type="GO" id="GO:0046872">
    <property type="term" value="F:metal ion binding"/>
    <property type="evidence" value="ECO:0007669"/>
    <property type="project" value="UniProtKB-KW"/>
</dbReference>
<keyword evidence="4" id="KW-0460">Magnesium</keyword>
<sequence length="330" mass="36321">MLVKGRIIRCVLFDLGDTLWYRKDQETWRRLEFAANCQAIALLRMHLESCSLPDQDDVTLGRSLRVAFDAQTRARIRRDPSHEPDGAEIAMETLAQLGWGQIDRQLGAALFEALRVRIIDSRLLYDDALSTLAELRRRGFLLGVVTNRLWGGPPFQEDLRAFGLFEYFDPATIAISADLGVRKPDPAIFLHTLRALNVSPTEAAMVGDSLRSDIVGAKRLGLLAIWKPKPRVREALQARLVAPGATSANASFGHQEAFAPPSAVSAASDLPPDLPPGLHVTDDDYVLSTVQGPGSDPLALLASNLEEYKPDLMIEHLSELLEIFPKAGVL</sequence>
<dbReference type="SFLD" id="SFLDS00003">
    <property type="entry name" value="Haloacid_Dehalogenase"/>
    <property type="match status" value="1"/>
</dbReference>